<dbReference type="RefSeq" id="WP_406853510.1">
    <property type="nucleotide sequence ID" value="NZ_CP157484.1"/>
</dbReference>
<reference evidence="3" key="1">
    <citation type="submission" date="2024-05" db="EMBL/GenBank/DDBJ databases">
        <authorList>
            <person name="Kim S."/>
            <person name="Heo J."/>
            <person name="Choi H."/>
            <person name="Choi Y."/>
            <person name="Kwon S.-W."/>
            <person name="Kim Y."/>
        </authorList>
    </citation>
    <scope>NUCLEOTIDE SEQUENCE</scope>
    <source>
        <strain evidence="3">KACC 23698</strain>
    </source>
</reference>
<evidence type="ECO:0000313" key="3">
    <source>
        <dbReference type="EMBL" id="XBO36696.1"/>
    </source>
</evidence>
<evidence type="ECO:0000259" key="2">
    <source>
        <dbReference type="SMART" id="SM00760"/>
    </source>
</evidence>
<dbReference type="GO" id="GO:0006275">
    <property type="term" value="P:regulation of DNA replication"/>
    <property type="evidence" value="ECO:0007669"/>
    <property type="project" value="InterPro"/>
</dbReference>
<dbReference type="InterPro" id="IPR010921">
    <property type="entry name" value="Trp_repressor/repl_initiator"/>
</dbReference>
<dbReference type="GO" id="GO:0005524">
    <property type="term" value="F:ATP binding"/>
    <property type="evidence" value="ECO:0007669"/>
    <property type="project" value="InterPro"/>
</dbReference>
<dbReference type="GO" id="GO:0043565">
    <property type="term" value="F:sequence-specific DNA binding"/>
    <property type="evidence" value="ECO:0007669"/>
    <property type="project" value="InterPro"/>
</dbReference>
<proteinExistence type="predicted"/>
<dbReference type="SMART" id="SM00760">
    <property type="entry name" value="Bac_DnaA_C"/>
    <property type="match status" value="1"/>
</dbReference>
<dbReference type="Gene3D" id="1.10.1750.10">
    <property type="match status" value="1"/>
</dbReference>
<feature type="domain" description="Chromosomal replication initiator DnaA C-terminal" evidence="2">
    <location>
        <begin position="82"/>
        <end position="151"/>
    </location>
</feature>
<name>A0AAU7J962_9HYPH</name>
<dbReference type="AlphaFoldDB" id="A0AAU7J962"/>
<feature type="compositionally biased region" description="Low complexity" evidence="1">
    <location>
        <begin position="41"/>
        <end position="56"/>
    </location>
</feature>
<dbReference type="SUPFAM" id="SSF48295">
    <property type="entry name" value="TrpR-like"/>
    <property type="match status" value="1"/>
</dbReference>
<dbReference type="Pfam" id="PF08299">
    <property type="entry name" value="Bac_DnaA_C"/>
    <property type="match status" value="1"/>
</dbReference>
<evidence type="ECO:0000256" key="1">
    <source>
        <dbReference type="SAM" id="MobiDB-lite"/>
    </source>
</evidence>
<accession>A0AAU7J962</accession>
<dbReference type="GO" id="GO:0006270">
    <property type="term" value="P:DNA replication initiation"/>
    <property type="evidence" value="ECO:0007669"/>
    <property type="project" value="InterPro"/>
</dbReference>
<sequence length="160" mass="18517">MQTALQQQRETYRAARRRMGISVAQPVVQRPALALVPRSPAPAAEAVPEPAAEPFPQQSQPLKPIREQERRSDYEAHLYAPLGHAIRDAICMKYGVKLRMLLSRSRKIVPMLARHEVMWELRQRTNWSYKRIARFMNRQDHTAVIYGIAAHQRRLDARTA</sequence>
<dbReference type="EMBL" id="CP157484">
    <property type="protein sequence ID" value="XBO36696.1"/>
    <property type="molecule type" value="Genomic_DNA"/>
</dbReference>
<feature type="region of interest" description="Disordered" evidence="1">
    <location>
        <begin position="39"/>
        <end position="68"/>
    </location>
</feature>
<protein>
    <submittedName>
        <fullName evidence="3">Helix-turn-helix domain-containing protein</fullName>
    </submittedName>
</protein>
<dbReference type="CDD" id="cd06571">
    <property type="entry name" value="Bac_DnaA_C"/>
    <property type="match status" value="1"/>
</dbReference>
<gene>
    <name evidence="3" type="ORF">ABEG18_13135</name>
</gene>
<dbReference type="InterPro" id="IPR013159">
    <property type="entry name" value="DnaA_C"/>
</dbReference>
<organism evidence="3">
    <name type="scientific">Alsobacter sp. KACC 23698</name>
    <dbReference type="NCBI Taxonomy" id="3149229"/>
    <lineage>
        <taxon>Bacteria</taxon>
        <taxon>Pseudomonadati</taxon>
        <taxon>Pseudomonadota</taxon>
        <taxon>Alphaproteobacteria</taxon>
        <taxon>Hyphomicrobiales</taxon>
        <taxon>Alsobacteraceae</taxon>
        <taxon>Alsobacter</taxon>
    </lineage>
</organism>